<evidence type="ECO:0000256" key="3">
    <source>
        <dbReference type="ARBA" id="ARBA00022840"/>
    </source>
</evidence>
<evidence type="ECO:0000313" key="6">
    <source>
        <dbReference type="Proteomes" id="UP000784286"/>
    </source>
</evidence>
<dbReference type="GO" id="GO:0005524">
    <property type="term" value="F:ATP binding"/>
    <property type="evidence" value="ECO:0007669"/>
    <property type="project" value="UniProtKB-KW"/>
</dbReference>
<accession>A0A948X0I2</accession>
<dbReference type="InterPro" id="IPR003439">
    <property type="entry name" value="ABC_transporter-like_ATP-bd"/>
</dbReference>
<dbReference type="SUPFAM" id="SSF52540">
    <property type="entry name" value="P-loop containing nucleoside triphosphate hydrolases"/>
    <property type="match status" value="1"/>
</dbReference>
<dbReference type="InterPro" id="IPR015854">
    <property type="entry name" value="ABC_transpr_LolD-like"/>
</dbReference>
<dbReference type="InterPro" id="IPR003593">
    <property type="entry name" value="AAA+_ATPase"/>
</dbReference>
<comment type="caution">
    <text evidence="5">The sequence shown here is derived from an EMBL/GenBank/DDBJ whole genome shotgun (WGS) entry which is preliminary data.</text>
</comment>
<dbReference type="SMART" id="SM00382">
    <property type="entry name" value="AAA"/>
    <property type="match status" value="1"/>
</dbReference>
<protein>
    <submittedName>
        <fullName evidence="5">ATP-binding cassette domain-containing protein</fullName>
    </submittedName>
</protein>
<sequence>MNTIELQQTLPEVFAGRDGIVSDVWHRQVAFQKGQKYLIEAASGTGKSSLCSYIYGYRSDYQGIISFDGENIRKFPMARRVEIRRRSLGMLFQELRLFDELTAWENVQLKNRLTGFREKKQVKRWFEELGIADKWDQKVGRMSFGQQQRVAFVRALCQPLDFVLMDEPVSHLDDGNAQIMARILTEEAQKLGAGVIVTSIGKNLPLAYDRVMKL</sequence>
<proteinExistence type="inferred from homology"/>
<dbReference type="InterPro" id="IPR027417">
    <property type="entry name" value="P-loop_NTPase"/>
</dbReference>
<keyword evidence="3 5" id="KW-0067">ATP-binding</keyword>
<feature type="domain" description="ABC transporter" evidence="4">
    <location>
        <begin position="1"/>
        <end position="214"/>
    </location>
</feature>
<dbReference type="AlphaFoldDB" id="A0A948X0I2"/>
<gene>
    <name evidence="5" type="ORF">H9928_02305</name>
</gene>
<reference evidence="5" key="1">
    <citation type="journal article" date="2021" name="PeerJ">
        <title>Extensive microbial diversity within the chicken gut microbiome revealed by metagenomics and culture.</title>
        <authorList>
            <person name="Gilroy R."/>
            <person name="Ravi A."/>
            <person name="Getino M."/>
            <person name="Pursley I."/>
            <person name="Horton D.L."/>
            <person name="Alikhan N.F."/>
            <person name="Baker D."/>
            <person name="Gharbi K."/>
            <person name="Hall N."/>
            <person name="Watson M."/>
            <person name="Adriaenssens E.M."/>
            <person name="Foster-Nyarko E."/>
            <person name="Jarju S."/>
            <person name="Secka A."/>
            <person name="Antonio M."/>
            <person name="Oren A."/>
            <person name="Chaudhuri R.R."/>
            <person name="La Ragione R."/>
            <person name="Hildebrand F."/>
            <person name="Pallen M.J."/>
        </authorList>
    </citation>
    <scope>NUCLEOTIDE SEQUENCE</scope>
    <source>
        <strain evidence="5">8470</strain>
    </source>
</reference>
<evidence type="ECO:0000256" key="1">
    <source>
        <dbReference type="ARBA" id="ARBA00005417"/>
    </source>
</evidence>
<dbReference type="EMBL" id="JAHLFJ010000024">
    <property type="protein sequence ID" value="MBU3855387.1"/>
    <property type="molecule type" value="Genomic_DNA"/>
</dbReference>
<name>A0A948X0I2_9BACT</name>
<dbReference type="GO" id="GO:0005886">
    <property type="term" value="C:plasma membrane"/>
    <property type="evidence" value="ECO:0007669"/>
    <property type="project" value="TreeGrafter"/>
</dbReference>
<dbReference type="PANTHER" id="PTHR24220">
    <property type="entry name" value="IMPORT ATP-BINDING PROTEIN"/>
    <property type="match status" value="1"/>
</dbReference>
<dbReference type="GO" id="GO:0022857">
    <property type="term" value="F:transmembrane transporter activity"/>
    <property type="evidence" value="ECO:0007669"/>
    <property type="project" value="TreeGrafter"/>
</dbReference>
<reference evidence="5" key="2">
    <citation type="submission" date="2021-04" db="EMBL/GenBank/DDBJ databases">
        <authorList>
            <person name="Gilroy R."/>
        </authorList>
    </citation>
    <scope>NUCLEOTIDE SEQUENCE</scope>
    <source>
        <strain evidence="5">8470</strain>
    </source>
</reference>
<dbReference type="PROSITE" id="PS50893">
    <property type="entry name" value="ABC_TRANSPORTER_2"/>
    <property type="match status" value="1"/>
</dbReference>
<dbReference type="PROSITE" id="PS00211">
    <property type="entry name" value="ABC_TRANSPORTER_1"/>
    <property type="match status" value="1"/>
</dbReference>
<dbReference type="GO" id="GO:0016887">
    <property type="term" value="F:ATP hydrolysis activity"/>
    <property type="evidence" value="ECO:0007669"/>
    <property type="project" value="InterPro"/>
</dbReference>
<evidence type="ECO:0000259" key="4">
    <source>
        <dbReference type="PROSITE" id="PS50893"/>
    </source>
</evidence>
<organism evidence="5 6">
    <name type="scientific">Candidatus Phocaeicola excrementipullorum</name>
    <dbReference type="NCBI Taxonomy" id="2838731"/>
    <lineage>
        <taxon>Bacteria</taxon>
        <taxon>Pseudomonadati</taxon>
        <taxon>Bacteroidota</taxon>
        <taxon>Bacteroidia</taxon>
        <taxon>Bacteroidales</taxon>
        <taxon>Bacteroidaceae</taxon>
        <taxon>Phocaeicola</taxon>
    </lineage>
</organism>
<dbReference type="Proteomes" id="UP000784286">
    <property type="component" value="Unassembled WGS sequence"/>
</dbReference>
<evidence type="ECO:0000313" key="5">
    <source>
        <dbReference type="EMBL" id="MBU3855387.1"/>
    </source>
</evidence>
<evidence type="ECO:0000256" key="2">
    <source>
        <dbReference type="ARBA" id="ARBA00022741"/>
    </source>
</evidence>
<keyword evidence="2" id="KW-0547">Nucleotide-binding</keyword>
<comment type="similarity">
    <text evidence="1">Belongs to the ABC transporter superfamily.</text>
</comment>
<dbReference type="PANTHER" id="PTHR24220:SF689">
    <property type="entry name" value="LIPOPROTEIN-RELEASING SYSTEM ATP-BINDING PROTEIN LOLD"/>
    <property type="match status" value="1"/>
</dbReference>
<dbReference type="InterPro" id="IPR017871">
    <property type="entry name" value="ABC_transporter-like_CS"/>
</dbReference>
<dbReference type="Pfam" id="PF00005">
    <property type="entry name" value="ABC_tran"/>
    <property type="match status" value="1"/>
</dbReference>
<dbReference type="Gene3D" id="3.40.50.300">
    <property type="entry name" value="P-loop containing nucleotide triphosphate hydrolases"/>
    <property type="match status" value="1"/>
</dbReference>